<dbReference type="AlphaFoldDB" id="A0A7J6LLS1"/>
<proteinExistence type="predicted"/>
<reference evidence="3 4" key="1">
    <citation type="submission" date="2020-04" db="EMBL/GenBank/DDBJ databases">
        <title>Perkinsus olseni comparative genomics.</title>
        <authorList>
            <person name="Bogema D.R."/>
        </authorList>
    </citation>
    <scope>NUCLEOTIDE SEQUENCE [LARGE SCALE GENOMIC DNA]</scope>
    <source>
        <strain evidence="3">ATCC PRA-179</strain>
    </source>
</reference>
<accession>A0A7J6LLS1</accession>
<feature type="compositionally biased region" description="Low complexity" evidence="2">
    <location>
        <begin position="9"/>
        <end position="22"/>
    </location>
</feature>
<dbReference type="EMBL" id="JABAHT010000238">
    <property type="protein sequence ID" value="KAF4660232.1"/>
    <property type="molecule type" value="Genomic_DNA"/>
</dbReference>
<comment type="caution">
    <text evidence="3">The sequence shown here is derived from an EMBL/GenBank/DDBJ whole genome shotgun (WGS) entry which is preliminary data.</text>
</comment>
<evidence type="ECO:0000256" key="2">
    <source>
        <dbReference type="SAM" id="MobiDB-lite"/>
    </source>
</evidence>
<feature type="region of interest" description="Disordered" evidence="2">
    <location>
        <begin position="1"/>
        <end position="113"/>
    </location>
</feature>
<evidence type="ECO:0000256" key="1">
    <source>
        <dbReference type="SAM" id="Coils"/>
    </source>
</evidence>
<protein>
    <submittedName>
        <fullName evidence="3">Uncharacterized protein</fullName>
    </submittedName>
</protein>
<gene>
    <name evidence="3" type="ORF">FOZ61_004146</name>
</gene>
<evidence type="ECO:0000313" key="3">
    <source>
        <dbReference type="EMBL" id="KAF4660232.1"/>
    </source>
</evidence>
<evidence type="ECO:0000313" key="4">
    <source>
        <dbReference type="Proteomes" id="UP000570595"/>
    </source>
</evidence>
<organism evidence="3 4">
    <name type="scientific">Perkinsus olseni</name>
    <name type="common">Perkinsus atlanticus</name>
    <dbReference type="NCBI Taxonomy" id="32597"/>
    <lineage>
        <taxon>Eukaryota</taxon>
        <taxon>Sar</taxon>
        <taxon>Alveolata</taxon>
        <taxon>Perkinsozoa</taxon>
        <taxon>Perkinsea</taxon>
        <taxon>Perkinsida</taxon>
        <taxon>Perkinsidae</taxon>
        <taxon>Perkinsus</taxon>
    </lineage>
</organism>
<feature type="coiled-coil region" evidence="1">
    <location>
        <begin position="197"/>
        <end position="231"/>
    </location>
</feature>
<dbReference type="OrthoDB" id="10452013at2759"/>
<dbReference type="Proteomes" id="UP000570595">
    <property type="component" value="Unassembled WGS sequence"/>
</dbReference>
<sequence>MSNCSPAKSVGPPSNDSPPSSSAQENPPGGVSSPTKRSAPIQVSLRPDPKSDVVTVRSITGGAGSPLVKSDGEASPEAESDAVEVGNTGESPEPNADTPELSPAESGDPARAQQKLTDDLDILSKLAHDVERISTEVTRIGSARCPAARGDRPRERHVKVDSARRPRLVAGMSSNVYYLQRKLTEADARVSAQDSTISNLRHDNALLRSELERMRTELREEKRRSGDLRRKLIAANKNLDSTTARLKQVSAGVSKIGALVKYSAAHETPLAERKLPVIPELPVAAALGSSKVRFDSNGAQHIVKSSDKAVKVAFRKSLEGLRKSGKRGPAGEEEGVVSQFNASLRDMMAAFVDVLIGVPLGNPKSSDWVKLVDNPEVIMVKEDARMVPRLVDEDMKVRWVQYVREHFELMKMSPAQAAKLGQVKNDEIQEALRTTEGLPAMAAKLRRRAALISSPSAGAQSDVVLEPGTEVSIRLEPGVVTYKPFSFFVSVTTDECSGFLEVSRAPYVDDPLLEGLAGSSESVARRYAAADADRARPREVRPRYLPRLDTPTISSLEGIPDLSRDELVLSRLDETVDYQENSTSRGWKLTSGGNHDQQEPLAWHGAEFTLKRSQGRAVGPQKILLRLAELEGNLSIGLTECDLPSCVCRRKYPGAKQGKRQGCRNSVGFNSDGVKWNRGKPDKMDTYRMHQVDLLALVLTSAGTDKFARVEIGVSHNHSPTEIFPVKLESDSPSGGRLVIRASGRWTIDLLVGEGSGHPVRGAPLWRALPVVKEEPESEADCEMLDAAPSASLRPDLPGYAAYVNSQQHSSFRWMTVDVVSPSAWNVTEFVGVVSGVKIALLPSRVSSTRDRMESACSSLLCSS</sequence>
<name>A0A7J6LLS1_PEROL</name>
<keyword evidence="1" id="KW-0175">Coiled coil</keyword>